<evidence type="ECO:0000313" key="9">
    <source>
        <dbReference type="Proteomes" id="UP000237222"/>
    </source>
</evidence>
<reference evidence="8" key="1">
    <citation type="submission" date="2018-01" db="EMBL/GenBank/DDBJ databases">
        <authorList>
            <person name="Yu X.-D."/>
        </authorList>
    </citation>
    <scope>NUCLEOTIDE SEQUENCE</scope>
    <source>
        <strain evidence="8">ZX-21</strain>
    </source>
</reference>
<evidence type="ECO:0000256" key="7">
    <source>
        <dbReference type="ARBA" id="ARBA00023237"/>
    </source>
</evidence>
<evidence type="ECO:0000256" key="4">
    <source>
        <dbReference type="ARBA" id="ARBA00022452"/>
    </source>
</evidence>
<organism evidence="8 9">
    <name type="scientific">Zhongshania marina</name>
    <dbReference type="NCBI Taxonomy" id="2304603"/>
    <lineage>
        <taxon>Bacteria</taxon>
        <taxon>Pseudomonadati</taxon>
        <taxon>Pseudomonadota</taxon>
        <taxon>Gammaproteobacteria</taxon>
        <taxon>Cellvibrionales</taxon>
        <taxon>Spongiibacteraceae</taxon>
        <taxon>Zhongshania</taxon>
    </lineage>
</organism>
<dbReference type="Pfam" id="PF02321">
    <property type="entry name" value="OEP"/>
    <property type="match status" value="2"/>
</dbReference>
<keyword evidence="6" id="KW-0472">Membrane</keyword>
<proteinExistence type="inferred from homology"/>
<dbReference type="GO" id="GO:0015288">
    <property type="term" value="F:porin activity"/>
    <property type="evidence" value="ECO:0007669"/>
    <property type="project" value="TreeGrafter"/>
</dbReference>
<evidence type="ECO:0000256" key="6">
    <source>
        <dbReference type="ARBA" id="ARBA00023136"/>
    </source>
</evidence>
<dbReference type="Gene3D" id="1.20.1600.10">
    <property type="entry name" value="Outer membrane efflux proteins (OEP)"/>
    <property type="match status" value="1"/>
</dbReference>
<comment type="similarity">
    <text evidence="2">Belongs to the outer membrane factor (OMF) (TC 1.B.17) family.</text>
</comment>
<keyword evidence="5" id="KW-0812">Transmembrane</keyword>
<dbReference type="InterPro" id="IPR003423">
    <property type="entry name" value="OMP_efflux"/>
</dbReference>
<accession>A0A2S4HF98</accession>
<dbReference type="OrthoDB" id="5296315at2"/>
<evidence type="ECO:0000256" key="2">
    <source>
        <dbReference type="ARBA" id="ARBA00007613"/>
    </source>
</evidence>
<dbReference type="EMBL" id="PQGG01000026">
    <property type="protein sequence ID" value="POP52664.1"/>
    <property type="molecule type" value="Genomic_DNA"/>
</dbReference>
<evidence type="ECO:0000313" key="8">
    <source>
        <dbReference type="EMBL" id="POP52664.1"/>
    </source>
</evidence>
<keyword evidence="7" id="KW-0998">Cell outer membrane</keyword>
<dbReference type="PANTHER" id="PTHR30026">
    <property type="entry name" value="OUTER MEMBRANE PROTEIN TOLC"/>
    <property type="match status" value="1"/>
</dbReference>
<keyword evidence="3" id="KW-0813">Transport</keyword>
<dbReference type="AlphaFoldDB" id="A0A2S4HF98"/>
<comment type="caution">
    <text evidence="8">The sequence shown here is derived from an EMBL/GenBank/DDBJ whole genome shotgun (WGS) entry which is preliminary data.</text>
</comment>
<dbReference type="GO" id="GO:0015562">
    <property type="term" value="F:efflux transmembrane transporter activity"/>
    <property type="evidence" value="ECO:0007669"/>
    <property type="project" value="InterPro"/>
</dbReference>
<evidence type="ECO:0000256" key="1">
    <source>
        <dbReference type="ARBA" id="ARBA00004442"/>
    </source>
</evidence>
<sequence length="530" mass="57514">MVRKEEKSALNILAMINDRSTIMSKVVSISSLLVLAACSSTPDANIDRDGLVRSEVVRPSPASGEVLPAPVSGIENTKSTYYYSDIVGADAITEGAELRNTAPDGSAEPDISLGGLDDAIQVQGVRSGVGDTLSFDEALALVWEDHPKVIKALTELEATDYDLKGAKTGYYPYLSVTSIEASNDASSTQLNLVQPIWDGGLTTAEVSEARGLQKAAIASLNQVRLDLAIETSESYLNVLLAEEQGRLWGRYMASLEGLLNAIKRRADKGASPMIDIQTAVSRLSQAKAGFAASKATLLTNRLHLSSLLHIPFDELSWPGDPYRLTDGEVAVARQQLNFTAHPAGQAVLAEIEIQRARVKAAKAALFPTVSLQYSNQLDQSAGDFTPDSSTQLVLQYNTGSGLRGVASYQAVEHRLRGAFQDLAFARRDVGDIISTAYAERQVALQQFSAQVEAAESSVVLVDSFLRQFKVGRKQWIEVLNAHREAHEALLQISVIKRNYWSANMRLALHGMVWGRISNLVPPTDIKFETQ</sequence>
<gene>
    <name evidence="8" type="ORF">C0068_10675</name>
</gene>
<comment type="subcellular location">
    <subcellularLocation>
        <location evidence="1">Cell outer membrane</location>
    </subcellularLocation>
</comment>
<dbReference type="PANTHER" id="PTHR30026:SF22">
    <property type="entry name" value="OUTER MEMBRANE EFFLUX PROTEIN"/>
    <property type="match status" value="1"/>
</dbReference>
<dbReference type="Proteomes" id="UP000237222">
    <property type="component" value="Unassembled WGS sequence"/>
</dbReference>
<dbReference type="SUPFAM" id="SSF56954">
    <property type="entry name" value="Outer membrane efflux proteins (OEP)"/>
    <property type="match status" value="1"/>
</dbReference>
<dbReference type="GO" id="GO:1990281">
    <property type="term" value="C:efflux pump complex"/>
    <property type="evidence" value="ECO:0007669"/>
    <property type="project" value="TreeGrafter"/>
</dbReference>
<name>A0A2S4HF98_9GAMM</name>
<protein>
    <recommendedName>
        <fullName evidence="10">TolC family protein</fullName>
    </recommendedName>
</protein>
<dbReference type="RefSeq" id="WP_103684482.1">
    <property type="nucleotide sequence ID" value="NZ_PQGG01000026.1"/>
</dbReference>
<evidence type="ECO:0000256" key="5">
    <source>
        <dbReference type="ARBA" id="ARBA00022692"/>
    </source>
</evidence>
<dbReference type="InterPro" id="IPR051906">
    <property type="entry name" value="TolC-like"/>
</dbReference>
<evidence type="ECO:0000256" key="3">
    <source>
        <dbReference type="ARBA" id="ARBA00022448"/>
    </source>
</evidence>
<evidence type="ECO:0008006" key="10">
    <source>
        <dbReference type="Google" id="ProtNLM"/>
    </source>
</evidence>
<dbReference type="GO" id="GO:0009279">
    <property type="term" value="C:cell outer membrane"/>
    <property type="evidence" value="ECO:0007669"/>
    <property type="project" value="UniProtKB-SubCell"/>
</dbReference>
<keyword evidence="4" id="KW-1134">Transmembrane beta strand</keyword>